<proteinExistence type="predicted"/>
<organism evidence="1 2">
    <name type="scientific">Phlebia brevispora</name>
    <dbReference type="NCBI Taxonomy" id="194682"/>
    <lineage>
        <taxon>Eukaryota</taxon>
        <taxon>Fungi</taxon>
        <taxon>Dikarya</taxon>
        <taxon>Basidiomycota</taxon>
        <taxon>Agaricomycotina</taxon>
        <taxon>Agaricomycetes</taxon>
        <taxon>Polyporales</taxon>
        <taxon>Meruliaceae</taxon>
        <taxon>Phlebia</taxon>
    </lineage>
</organism>
<dbReference type="Proteomes" id="UP001148662">
    <property type="component" value="Unassembled WGS sequence"/>
</dbReference>
<evidence type="ECO:0000313" key="2">
    <source>
        <dbReference type="Proteomes" id="UP001148662"/>
    </source>
</evidence>
<dbReference type="EMBL" id="JANHOG010000553">
    <property type="protein sequence ID" value="KAJ3553317.1"/>
    <property type="molecule type" value="Genomic_DNA"/>
</dbReference>
<accession>A0ACC1T522</accession>
<protein>
    <submittedName>
        <fullName evidence="1">Uncharacterized protein</fullName>
    </submittedName>
</protein>
<sequence length="137" mass="14952">MATFKASFPQSFDIIHGKAMTATKVEAVRKTKGKGKQPKVFVEDKGIALELAQTIADKQEDKSKERADKRHVQVAAHRPSQKPRASSKTKLVNTAVMLLSISADLSHQKEVKTALKAEKARVKKGEGEGTEAKTQGE</sequence>
<name>A0ACC1T522_9APHY</name>
<keyword evidence="2" id="KW-1185">Reference proteome</keyword>
<evidence type="ECO:0000313" key="1">
    <source>
        <dbReference type="EMBL" id="KAJ3553317.1"/>
    </source>
</evidence>
<gene>
    <name evidence="1" type="ORF">NM688_g3679</name>
</gene>
<reference evidence="1" key="1">
    <citation type="submission" date="2022-07" db="EMBL/GenBank/DDBJ databases">
        <title>Genome Sequence of Phlebia brevispora.</title>
        <authorList>
            <person name="Buettner E."/>
        </authorList>
    </citation>
    <scope>NUCLEOTIDE SEQUENCE</scope>
    <source>
        <strain evidence="1">MPL23</strain>
    </source>
</reference>
<comment type="caution">
    <text evidence="1">The sequence shown here is derived from an EMBL/GenBank/DDBJ whole genome shotgun (WGS) entry which is preliminary data.</text>
</comment>